<feature type="transmembrane region" description="Helical" evidence="1">
    <location>
        <begin position="36"/>
        <end position="61"/>
    </location>
</feature>
<feature type="transmembrane region" description="Helical" evidence="1">
    <location>
        <begin position="502"/>
        <end position="519"/>
    </location>
</feature>
<feature type="transmembrane region" description="Helical" evidence="1">
    <location>
        <begin position="374"/>
        <end position="391"/>
    </location>
</feature>
<feature type="transmembrane region" description="Helical" evidence="1">
    <location>
        <begin position="428"/>
        <end position="448"/>
    </location>
</feature>
<dbReference type="Pfam" id="PF10060">
    <property type="entry name" value="DUF2298"/>
    <property type="match status" value="2"/>
</dbReference>
<organism evidence="3 4">
    <name type="scientific">Candidatus Roizmanbacteria bacterium GW2011_GWA2_33_33</name>
    <dbReference type="NCBI Taxonomy" id="1618476"/>
    <lineage>
        <taxon>Bacteria</taxon>
        <taxon>Candidatus Roizmaniibacteriota</taxon>
    </lineage>
</organism>
<dbReference type="PANTHER" id="PTHR10790">
    <property type="entry name" value="TPR-DOMAIN CONTAINING PROTEIN"/>
    <property type="match status" value="1"/>
</dbReference>
<sequence>MNWILITLQWYVALLVIGIVFTPLTKKVFKSFNFDFGYPFAKTLGILLLSYFVFVLGIVKVLPFDRLALIFSLCLFAIINWFIFKKNKKLLDVRTQNFASLRAIIIEEILFIFCLFFWTFVRSQEPSIHGLEKFMDFGFINSILRTKFFPPKDIWYSPEPINYYYFGHLSGALLIKLSNIKASIGYNLILATIFAQGVTQVFSLVVNIIKKYDQKISQYKAIVFGLIGAYLVNLGGNLHTIYLFTKGYPNETPIPFWKILSAFNPTAYWYPNATRLIPFTIHEFPSYSYVVADLHGHVFDIPFVLLTIAVLFVMFTNKLRKDAACRVSTSIFLGFMTAIHYMTNAFDGPIYILLTLFIFLVMFRFSYKLFLNSFVLISSFVVFSLPFSWFFKPFVSGIGVNCSPKFLTDIGKMGPFLFEAGNCQISPFWMLFLLWGFFWVSFIIFLIIKNKIHNNMAIKPYSNFILILFSFGLFLTIIPEFFYIKDIYPAHFRANTMFKLGYQAFSMMGIASIVTFYLLKNIKKSIIYYLSSIIFVVFLFFPSIYPYFSVPSYYGALNRPVQLDGQDWLKTSFLEDNEIIDYLNKNEKGQPVILEAQGDSYTDYERISAFTGLPTVAGWWVHEWLWRGSSDIVGKRIPEVQKLYEDNIYDESENTYTVLPGDYLIKIAEKIRFNDWRDLYKLNSNNIRNPSLIYPNQLLTISSSKTINVNKLNEFKDLINKYQIKYVVISRLERQKYPNLDEKKWSKIGRLIFKSSNGFGALYQVNQ</sequence>
<evidence type="ECO:0000256" key="1">
    <source>
        <dbReference type="SAM" id="Phobius"/>
    </source>
</evidence>
<accession>A0A0G0A8F2</accession>
<reference evidence="3 4" key="1">
    <citation type="journal article" date="2015" name="Nature">
        <title>rRNA introns, odd ribosomes, and small enigmatic genomes across a large radiation of phyla.</title>
        <authorList>
            <person name="Brown C.T."/>
            <person name="Hug L.A."/>
            <person name="Thomas B.C."/>
            <person name="Sharon I."/>
            <person name="Castelle C.J."/>
            <person name="Singh A."/>
            <person name="Wilkins M.J."/>
            <person name="Williams K.H."/>
            <person name="Banfield J.F."/>
        </authorList>
    </citation>
    <scope>NUCLEOTIDE SEQUENCE [LARGE SCALE GENOMIC DNA]</scope>
</reference>
<feature type="domain" description="LysM" evidence="2">
    <location>
        <begin position="654"/>
        <end position="701"/>
    </location>
</feature>
<dbReference type="InterPro" id="IPR036779">
    <property type="entry name" value="LysM_dom_sf"/>
</dbReference>
<dbReference type="Gene3D" id="3.10.350.10">
    <property type="entry name" value="LysM domain"/>
    <property type="match status" value="1"/>
</dbReference>
<dbReference type="InterPro" id="IPR018392">
    <property type="entry name" value="LysM"/>
</dbReference>
<feature type="transmembrane region" description="Helical" evidence="1">
    <location>
        <begin position="348"/>
        <end position="367"/>
    </location>
</feature>
<keyword evidence="1" id="KW-0812">Transmembrane</keyword>
<dbReference type="PROSITE" id="PS51782">
    <property type="entry name" value="LYSM"/>
    <property type="match status" value="1"/>
</dbReference>
<keyword evidence="1" id="KW-0472">Membrane</keyword>
<protein>
    <submittedName>
        <fullName evidence="3">YYY membrane protein</fullName>
    </submittedName>
</protein>
<feature type="transmembrane region" description="Helical" evidence="1">
    <location>
        <begin position="294"/>
        <end position="316"/>
    </location>
</feature>
<keyword evidence="1" id="KW-1133">Transmembrane helix</keyword>
<dbReference type="EMBL" id="LBPD01000003">
    <property type="protein sequence ID" value="KKP52858.1"/>
    <property type="molecule type" value="Genomic_DNA"/>
</dbReference>
<evidence type="ECO:0000313" key="3">
    <source>
        <dbReference type="EMBL" id="KKP52858.1"/>
    </source>
</evidence>
<dbReference type="SMART" id="SM00257">
    <property type="entry name" value="LysM"/>
    <property type="match status" value="1"/>
</dbReference>
<name>A0A0G0A8F2_9BACT</name>
<dbReference type="Pfam" id="PF01476">
    <property type="entry name" value="LysM"/>
    <property type="match status" value="1"/>
</dbReference>
<feature type="transmembrane region" description="Helical" evidence="1">
    <location>
        <begin position="67"/>
        <end position="84"/>
    </location>
</feature>
<gene>
    <name evidence="3" type="ORF">UR42_C0003G0009</name>
</gene>
<feature type="transmembrane region" description="Helical" evidence="1">
    <location>
        <begin position="184"/>
        <end position="209"/>
    </location>
</feature>
<dbReference type="Proteomes" id="UP000034045">
    <property type="component" value="Unassembled WGS sequence"/>
</dbReference>
<evidence type="ECO:0000259" key="2">
    <source>
        <dbReference type="PROSITE" id="PS51782"/>
    </source>
</evidence>
<dbReference type="CDD" id="cd00118">
    <property type="entry name" value="LysM"/>
    <property type="match status" value="1"/>
</dbReference>
<dbReference type="InterPro" id="IPR018746">
    <property type="entry name" value="DUF2298"/>
</dbReference>
<comment type="caution">
    <text evidence="3">The sequence shown here is derived from an EMBL/GenBank/DDBJ whole genome shotgun (WGS) entry which is preliminary data.</text>
</comment>
<feature type="transmembrane region" description="Helical" evidence="1">
    <location>
        <begin position="323"/>
        <end position="342"/>
    </location>
</feature>
<proteinExistence type="predicted"/>
<dbReference type="PANTHER" id="PTHR10790:SF51">
    <property type="entry name" value="TETRATRICOPEPTIDE REPEAT PROTEIN"/>
    <property type="match status" value="1"/>
</dbReference>
<dbReference type="PATRIC" id="fig|1618476.3.peg.67"/>
<feature type="transmembrane region" description="Helical" evidence="1">
    <location>
        <begin position="526"/>
        <end position="548"/>
    </location>
</feature>
<feature type="transmembrane region" description="Helical" evidence="1">
    <location>
        <begin position="460"/>
        <end position="482"/>
    </location>
</feature>
<dbReference type="AlphaFoldDB" id="A0A0G0A8F2"/>
<dbReference type="SUPFAM" id="SSF54106">
    <property type="entry name" value="LysM domain"/>
    <property type="match status" value="1"/>
</dbReference>
<feature type="transmembrane region" description="Helical" evidence="1">
    <location>
        <begin position="221"/>
        <end position="244"/>
    </location>
</feature>
<feature type="transmembrane region" description="Helical" evidence="1">
    <location>
        <begin position="6"/>
        <end position="24"/>
    </location>
</feature>
<evidence type="ECO:0000313" key="4">
    <source>
        <dbReference type="Proteomes" id="UP000034045"/>
    </source>
</evidence>
<feature type="transmembrane region" description="Helical" evidence="1">
    <location>
        <begin position="104"/>
        <end position="121"/>
    </location>
</feature>